<reference evidence="3" key="1">
    <citation type="submission" date="2020-03" db="EMBL/GenBank/DDBJ databases">
        <title>The deep terrestrial virosphere.</title>
        <authorList>
            <person name="Holmfeldt K."/>
            <person name="Nilsson E."/>
            <person name="Simone D."/>
            <person name="Lopez-Fernandez M."/>
            <person name="Wu X."/>
            <person name="de Brujin I."/>
            <person name="Lundin D."/>
            <person name="Andersson A."/>
            <person name="Bertilsson S."/>
            <person name="Dopson M."/>
        </authorList>
    </citation>
    <scope>NUCLEOTIDE SEQUENCE</scope>
    <source>
        <strain evidence="6">MM415A00110</strain>
        <strain evidence="4">MM415B00359</strain>
        <strain evidence="3">TM448A00090</strain>
        <strain evidence="5">TM448B00679</strain>
    </source>
</reference>
<feature type="domain" description="Tip attachment protein J" evidence="2">
    <location>
        <begin position="729"/>
        <end position="846"/>
    </location>
</feature>
<evidence type="ECO:0000313" key="5">
    <source>
        <dbReference type="EMBL" id="QJH96300.1"/>
    </source>
</evidence>
<evidence type="ECO:0000259" key="2">
    <source>
        <dbReference type="Pfam" id="PF13550"/>
    </source>
</evidence>
<dbReference type="InterPro" id="IPR032876">
    <property type="entry name" value="J_dom"/>
</dbReference>
<organism evidence="3">
    <name type="scientific">viral metagenome</name>
    <dbReference type="NCBI Taxonomy" id="1070528"/>
    <lineage>
        <taxon>unclassified sequences</taxon>
        <taxon>metagenomes</taxon>
        <taxon>organismal metagenomes</taxon>
    </lineage>
</organism>
<protein>
    <submittedName>
        <fullName evidence="3">Putative tail protein</fullName>
    </submittedName>
</protein>
<dbReference type="EMBL" id="MT141551">
    <property type="protein sequence ID" value="QJA66196.1"/>
    <property type="molecule type" value="Genomic_DNA"/>
</dbReference>
<keyword evidence="1" id="KW-0812">Transmembrane</keyword>
<sequence length="1403" mass="154654">MLGKNKVLITAITNPFQPYTSRITKVVDWKEEIGIQPYIKEVFSTAPKDLDIVASLNGGVIANDLIPHTIIKPGDNVVFCAVPHGPGGGKNILGLIAMIGLMLVAPYIAGPGLLGLTTATGALSITGKVVAGAIILGGSVLINAMLGPQIPDVPELGYGSPTYSWDVSQNIQNEGTPWSVIYGTARVYPPLIAKNTSMQGDKQCLNLLYGVADHAADSISEIEINDSGVENYSFYADNKPEIRLGDLDQPVIEYFNDTIDEVAVNRKLPASLAKTTWFNDLTDNPTVTLTGSWSSTKTTIGTDITYLRVECDFPNGWYDRTYVGGELDYYDEPATYTIEVRYSIAGLGSWTTKSVTGTTWGSYPGLSIIIPALSANQYDVQARITASDAEPECYVRWIGLGELALSVIEVETTGDAYDALKVGLLFPKGLYHFDGTQFSSVTVKISVEIRSSSAAVTDPWTGQTITVTESKNSAFRKTVSFEYLEHDEYNVRAFYAETPLHVGETGWMTECWFEYMQLILTDDFSYPGASLLAIKAVATDEVQGAIPSVSCLVKRLTVDVHNGSAWVTKPADNPAWIAYDMHVNDTYGYGISYTRMIYADFLSWANWCDDNDIARNTVASGTATGVGENYLDDTGKAWKTNTMAGWTLKDSASTLFVIESNTSTRLTVFGTPAAGAYSIIKAFRANIYFDTTRKFTQALGLIETLGWGRVVQKGTSFGVIMDKPGDPAQLFTIGNIKKDSFQINYMREENRANSLEVTYYDSVHEHTRQMVQVNRQDYEEDSDTNIEKSQIDLIGCTSRSLGIYHGQYMMACNQVLKKIVSFDVDIDAIACQVGNLIWVSHDVPQWGYSGRVVSATSNTVTIDREVTMQPDITYQIMVRHQTDVDADGYDDLETQTLQAVGVETTTDVLTLSDTWTNIPAADAVYTFGRITALAGDFRVINMPRVGDLSRKITALEYDVDVYTPDLPVSEDPPITDIPLVSNLEAREFFRWQDPYGRGFAQLTWRGIALKFYIWFKEKDLEPDIWTYWGDTTALSANIYDLNPRTTYVFAVSGTRTPTQGETIELYYYGYGAHLRPYAPVSGLRVKGEHNNENYWYGTDLTVTWNAHAIIWYDAGQEPVGAGLYLTLVTYTSFRYQVIDTATQTLMTEGIVNETEGTYTYAMNVYWSNALGLFQPRGVLDVKIWGRTSDGVESTWPAMITCTNPAPTASTGLVGISKIGGVQFTWSNNTERDFGAFDVRTKVETGAWSTWGAISTNSYFRHLTAAEIITYRKIRCTIYIQLVTGDLFAQWSGTSETGTSTSVGANYLTDTTKSWEVDEWADHILVDSTYSPFDISSNTADILTVSGTPASGGYMIFLPLQTSAVANMPFDKYMEISIDMSSGITGDEEAVYDGTLDSGGIIVT</sequence>
<feature type="transmembrane region" description="Helical" evidence="1">
    <location>
        <begin position="92"/>
        <end position="117"/>
    </location>
</feature>
<keyword evidence="1" id="KW-1133">Transmembrane helix</keyword>
<name>A0A6H1Z9X7_9ZZZZ</name>
<keyword evidence="1" id="KW-0472">Membrane</keyword>
<dbReference type="EMBL" id="MT145189">
    <property type="protein sequence ID" value="QJI04747.1"/>
    <property type="molecule type" value="Genomic_DNA"/>
</dbReference>
<proteinExistence type="predicted"/>
<gene>
    <name evidence="6" type="ORF">MM415A00110_0068</name>
    <name evidence="4" type="ORF">MM415B00359_0007</name>
    <name evidence="3" type="ORF">TM448A00090_0009</name>
    <name evidence="5" type="ORF">TM448B00679_0015</name>
</gene>
<dbReference type="EMBL" id="MT143974">
    <property type="protein sequence ID" value="QJA44177.1"/>
    <property type="molecule type" value="Genomic_DNA"/>
</dbReference>
<dbReference type="Pfam" id="PF13550">
    <property type="entry name" value="Phage-tail_3"/>
    <property type="match status" value="1"/>
</dbReference>
<evidence type="ECO:0000313" key="6">
    <source>
        <dbReference type="EMBL" id="QJI04747.1"/>
    </source>
</evidence>
<dbReference type="EMBL" id="MT144646">
    <property type="protein sequence ID" value="QJH96300.1"/>
    <property type="molecule type" value="Genomic_DNA"/>
</dbReference>
<dbReference type="PANTHER" id="PTHR36251">
    <property type="entry name" value="FELS-1 PROPHAGE HOST SPECIFICITY PROTEIN-RELATED"/>
    <property type="match status" value="1"/>
</dbReference>
<evidence type="ECO:0000313" key="3">
    <source>
        <dbReference type="EMBL" id="QJA44177.1"/>
    </source>
</evidence>
<feature type="transmembrane region" description="Helical" evidence="1">
    <location>
        <begin position="129"/>
        <end position="146"/>
    </location>
</feature>
<accession>A0A6H1Z9X7</accession>
<evidence type="ECO:0000256" key="1">
    <source>
        <dbReference type="SAM" id="Phobius"/>
    </source>
</evidence>
<dbReference type="PANTHER" id="PTHR36251:SF2">
    <property type="entry name" value="GIFSY-2 PROPHAGE HOST SPECIFICITY PROTEIN J, PHAGE LAMBDA"/>
    <property type="match status" value="1"/>
</dbReference>
<evidence type="ECO:0000313" key="4">
    <source>
        <dbReference type="EMBL" id="QJA66196.1"/>
    </source>
</evidence>
<dbReference type="InterPro" id="IPR053171">
    <property type="entry name" value="Viral_Tip_Attach_Protein"/>
</dbReference>